<evidence type="ECO:0000313" key="8">
    <source>
        <dbReference type="Proteomes" id="UP000053593"/>
    </source>
</evidence>
<evidence type="ECO:0000256" key="3">
    <source>
        <dbReference type="ARBA" id="ARBA00022827"/>
    </source>
</evidence>
<proteinExistence type="inferred from homology"/>
<keyword evidence="4" id="KW-0560">Oxidoreductase</keyword>
<keyword evidence="8" id="KW-1185">Reference proteome</keyword>
<dbReference type="PANTHER" id="PTHR13789:SF147">
    <property type="entry name" value="PUTATIVE (AFU_ORTHOLOGUE AFUA_2G01950)-RELATED"/>
    <property type="match status" value="1"/>
</dbReference>
<dbReference type="InterPro" id="IPR036188">
    <property type="entry name" value="FAD/NAD-bd_sf"/>
</dbReference>
<evidence type="ECO:0000256" key="4">
    <source>
        <dbReference type="ARBA" id="ARBA00023002"/>
    </source>
</evidence>
<organism evidence="7 8">
    <name type="scientific">Collybiopsis luxurians FD-317 M1</name>
    <dbReference type="NCBI Taxonomy" id="944289"/>
    <lineage>
        <taxon>Eukaryota</taxon>
        <taxon>Fungi</taxon>
        <taxon>Dikarya</taxon>
        <taxon>Basidiomycota</taxon>
        <taxon>Agaricomycotina</taxon>
        <taxon>Agaricomycetes</taxon>
        <taxon>Agaricomycetidae</taxon>
        <taxon>Agaricales</taxon>
        <taxon>Marasmiineae</taxon>
        <taxon>Omphalotaceae</taxon>
        <taxon>Collybiopsis</taxon>
        <taxon>Collybiopsis luxurians</taxon>
    </lineage>
</organism>
<dbReference type="SUPFAM" id="SSF54373">
    <property type="entry name" value="FAD-linked reductases, C-terminal domain"/>
    <property type="match status" value="1"/>
</dbReference>
<dbReference type="InterPro" id="IPR050493">
    <property type="entry name" value="FAD-dep_Monooxygenase_BioMet"/>
</dbReference>
<dbReference type="FunFam" id="3.50.50.60:FF:000115">
    <property type="entry name" value="Salicylate hydroxylase, putative"/>
    <property type="match status" value="1"/>
</dbReference>
<dbReference type="Proteomes" id="UP000053593">
    <property type="component" value="Unassembled WGS sequence"/>
</dbReference>
<dbReference type="EMBL" id="KN834769">
    <property type="protein sequence ID" value="KIK61856.1"/>
    <property type="molecule type" value="Genomic_DNA"/>
</dbReference>
<sequence>MGGLACALALAKHGIPRIDVYETASDLGFVGAGIQLAPNMGRILNRLGCWEPIAKEATEIKEASIRQHTDNKELGHVDFSYVRKVYGMPHMVGHRSSLASGMYEACKNENAITFHFRSTCVGIKSWSPKPIFTITPYGGEPYDVCTDVILAADGIKSAVRTQMLQKLGVHAEVVDSGQSAYRIMLTREQLASDPELLQLLEADQVTRWIGERRHIIAYPISNKTIYNISSAQPDIHFADAPSAMYTTRGSKAQMLDNFKDFCPLVQRMLKLVPEGEVCEWKLRVHSPLPTWVMGSVALVGDACHPTLPHMAQGAAQAVEDGGVLGVVLSKIPHNNAESVNKALKIYEHVRKERAEILVDLAAASCRTLHLGEGAAREERDRQFAALKDKGGPNPDKSLDAEVQKMIMGTDVMELAQIEVLKTFGV</sequence>
<keyword evidence="5" id="KW-0503">Monooxygenase</keyword>
<evidence type="ECO:0000256" key="1">
    <source>
        <dbReference type="ARBA" id="ARBA00007992"/>
    </source>
</evidence>
<dbReference type="GO" id="GO:0071949">
    <property type="term" value="F:FAD binding"/>
    <property type="evidence" value="ECO:0007669"/>
    <property type="project" value="InterPro"/>
</dbReference>
<keyword evidence="3" id="KW-0274">FAD</keyword>
<gene>
    <name evidence="7" type="ORF">GYMLUDRAFT_165326</name>
</gene>
<dbReference type="PRINTS" id="PR00420">
    <property type="entry name" value="RNGMNOXGNASE"/>
</dbReference>
<dbReference type="InterPro" id="IPR002938">
    <property type="entry name" value="FAD-bd"/>
</dbReference>
<reference evidence="7 8" key="1">
    <citation type="submission" date="2014-04" db="EMBL/GenBank/DDBJ databases">
        <title>Evolutionary Origins and Diversification of the Mycorrhizal Mutualists.</title>
        <authorList>
            <consortium name="DOE Joint Genome Institute"/>
            <consortium name="Mycorrhizal Genomics Consortium"/>
            <person name="Kohler A."/>
            <person name="Kuo A."/>
            <person name="Nagy L.G."/>
            <person name="Floudas D."/>
            <person name="Copeland A."/>
            <person name="Barry K.W."/>
            <person name="Cichocki N."/>
            <person name="Veneault-Fourrey C."/>
            <person name="LaButti K."/>
            <person name="Lindquist E.A."/>
            <person name="Lipzen A."/>
            <person name="Lundell T."/>
            <person name="Morin E."/>
            <person name="Murat C."/>
            <person name="Riley R."/>
            <person name="Ohm R."/>
            <person name="Sun H."/>
            <person name="Tunlid A."/>
            <person name="Henrissat B."/>
            <person name="Grigoriev I.V."/>
            <person name="Hibbett D.S."/>
            <person name="Martin F."/>
        </authorList>
    </citation>
    <scope>NUCLEOTIDE SEQUENCE [LARGE SCALE GENOMIC DNA]</scope>
    <source>
        <strain evidence="7 8">FD-317 M1</strain>
    </source>
</reference>
<evidence type="ECO:0000256" key="5">
    <source>
        <dbReference type="ARBA" id="ARBA00023033"/>
    </source>
</evidence>
<evidence type="ECO:0000259" key="6">
    <source>
        <dbReference type="Pfam" id="PF01494"/>
    </source>
</evidence>
<evidence type="ECO:0000256" key="2">
    <source>
        <dbReference type="ARBA" id="ARBA00022630"/>
    </source>
</evidence>
<dbReference type="AlphaFoldDB" id="A0A0D0C105"/>
<comment type="similarity">
    <text evidence="1">Belongs to the paxM FAD-dependent monooxygenase family.</text>
</comment>
<feature type="domain" description="FAD-binding" evidence="6">
    <location>
        <begin position="3"/>
        <end position="360"/>
    </location>
</feature>
<dbReference type="Gene3D" id="3.50.50.60">
    <property type="entry name" value="FAD/NAD(P)-binding domain"/>
    <property type="match status" value="1"/>
</dbReference>
<name>A0A0D0C105_9AGAR</name>
<dbReference type="HOGENOM" id="CLU_009665_19_3_1"/>
<dbReference type="OrthoDB" id="1878542at2759"/>
<dbReference type="GO" id="GO:0004497">
    <property type="term" value="F:monooxygenase activity"/>
    <property type="evidence" value="ECO:0007669"/>
    <property type="project" value="UniProtKB-KW"/>
</dbReference>
<accession>A0A0D0C105</accession>
<protein>
    <recommendedName>
        <fullName evidence="6">FAD-binding domain-containing protein</fullName>
    </recommendedName>
</protein>
<dbReference type="SUPFAM" id="SSF51905">
    <property type="entry name" value="FAD/NAD(P)-binding domain"/>
    <property type="match status" value="1"/>
</dbReference>
<dbReference type="PANTHER" id="PTHR13789">
    <property type="entry name" value="MONOOXYGENASE"/>
    <property type="match status" value="1"/>
</dbReference>
<dbReference type="Pfam" id="PF01494">
    <property type="entry name" value="FAD_binding_3"/>
    <property type="match status" value="1"/>
</dbReference>
<keyword evidence="2" id="KW-0285">Flavoprotein</keyword>
<evidence type="ECO:0000313" key="7">
    <source>
        <dbReference type="EMBL" id="KIK61856.1"/>
    </source>
</evidence>